<accession>A0A4V2G288</accession>
<dbReference type="Pfam" id="PF00294">
    <property type="entry name" value="PfkB"/>
    <property type="match status" value="1"/>
</dbReference>
<dbReference type="CDD" id="cd01166">
    <property type="entry name" value="KdgK"/>
    <property type="match status" value="1"/>
</dbReference>
<dbReference type="PROSITE" id="PS00584">
    <property type="entry name" value="PFKB_KINASES_2"/>
    <property type="match status" value="1"/>
</dbReference>
<organism evidence="6 7">
    <name type="scientific">Blastococcus saxobsidens</name>
    <dbReference type="NCBI Taxonomy" id="138336"/>
    <lineage>
        <taxon>Bacteria</taxon>
        <taxon>Bacillati</taxon>
        <taxon>Actinomycetota</taxon>
        <taxon>Actinomycetes</taxon>
        <taxon>Geodermatophilales</taxon>
        <taxon>Geodermatophilaceae</taxon>
        <taxon>Blastococcus</taxon>
    </lineage>
</organism>
<dbReference type="InterPro" id="IPR011611">
    <property type="entry name" value="PfkB_dom"/>
</dbReference>
<dbReference type="GO" id="GO:0019698">
    <property type="term" value="P:D-galacturonate catabolic process"/>
    <property type="evidence" value="ECO:0007669"/>
    <property type="project" value="TreeGrafter"/>
</dbReference>
<dbReference type="GO" id="GO:0006000">
    <property type="term" value="P:fructose metabolic process"/>
    <property type="evidence" value="ECO:0007669"/>
    <property type="project" value="UniProtKB-ARBA"/>
</dbReference>
<reference evidence="6 7" key="1">
    <citation type="submission" date="2019-02" db="EMBL/GenBank/DDBJ databases">
        <title>Sequencing the genomes of 1000 actinobacteria strains.</title>
        <authorList>
            <person name="Klenk H.-P."/>
        </authorList>
    </citation>
    <scope>NUCLEOTIDE SEQUENCE [LARGE SCALE GENOMIC DNA]</scope>
    <source>
        <strain evidence="6 7">DSM 44509</strain>
    </source>
</reference>
<dbReference type="OrthoDB" id="7946249at2"/>
<dbReference type="InterPro" id="IPR002173">
    <property type="entry name" value="Carboh/pur_kinase_PfkB_CS"/>
</dbReference>
<feature type="domain" description="Carbohydrate kinase PfkB" evidence="5">
    <location>
        <begin position="6"/>
        <end position="301"/>
    </location>
</feature>
<comment type="caution">
    <text evidence="6">The sequence shown here is derived from an EMBL/GenBank/DDBJ whole genome shotgun (WGS) entry which is preliminary data.</text>
</comment>
<dbReference type="PANTHER" id="PTHR43085">
    <property type="entry name" value="HEXOKINASE FAMILY MEMBER"/>
    <property type="match status" value="1"/>
</dbReference>
<evidence type="ECO:0000256" key="1">
    <source>
        <dbReference type="ARBA" id="ARBA00010688"/>
    </source>
</evidence>
<dbReference type="Proteomes" id="UP000292507">
    <property type="component" value="Unassembled WGS sequence"/>
</dbReference>
<gene>
    <name evidence="6" type="ORF">BKA19_1901</name>
</gene>
<keyword evidence="3 4" id="KW-0418">Kinase</keyword>
<dbReference type="GO" id="GO:0006974">
    <property type="term" value="P:DNA damage response"/>
    <property type="evidence" value="ECO:0007669"/>
    <property type="project" value="TreeGrafter"/>
</dbReference>
<evidence type="ECO:0000256" key="4">
    <source>
        <dbReference type="RuleBase" id="RU003704"/>
    </source>
</evidence>
<dbReference type="Gene3D" id="3.40.1190.20">
    <property type="match status" value="1"/>
</dbReference>
<keyword evidence="7" id="KW-1185">Reference proteome</keyword>
<evidence type="ECO:0000256" key="3">
    <source>
        <dbReference type="ARBA" id="ARBA00022777"/>
    </source>
</evidence>
<dbReference type="SUPFAM" id="SSF53613">
    <property type="entry name" value="Ribokinase-like"/>
    <property type="match status" value="1"/>
</dbReference>
<evidence type="ECO:0000259" key="5">
    <source>
        <dbReference type="Pfam" id="PF00294"/>
    </source>
</evidence>
<protein>
    <submittedName>
        <fullName evidence="6">2-dehydro-3-deoxygluconokinase</fullName>
    </submittedName>
</protein>
<dbReference type="PANTHER" id="PTHR43085:SF15">
    <property type="entry name" value="2-DEHYDRO-3-DEOXYGLUCONOKINASE"/>
    <property type="match status" value="1"/>
</dbReference>
<dbReference type="GO" id="GO:0042840">
    <property type="term" value="P:D-glucuronate catabolic process"/>
    <property type="evidence" value="ECO:0007669"/>
    <property type="project" value="TreeGrafter"/>
</dbReference>
<dbReference type="InterPro" id="IPR029056">
    <property type="entry name" value="Ribokinase-like"/>
</dbReference>
<dbReference type="GO" id="GO:0005829">
    <property type="term" value="C:cytosol"/>
    <property type="evidence" value="ECO:0007669"/>
    <property type="project" value="TreeGrafter"/>
</dbReference>
<sequence length="319" mass="33951">MTYVPDIVSFGEPMVEFNAEAVGGPRVGSLYSVGFGGDSSNFAVAASRLGGRSGYLSRVGDDQFGELLRKLWQSEGVQAEHVVTDPEHPTGLYFVLREGTSTEFVYRRTGSAASRLRPADLPDGWIEQARVVHVTGITQAISRTACDTVFSAIERARLGDTLVTYDPNIRPRLWSLDQARAMARYTLPLCDVVLPNLDEGRLLTGYEDPRAIASELLALGAPLVVLKMGGVGAAVATADGYEAIPALKVRAKDPTGAGDTFDAAFAVSLVEGRPPVEAATFAAAAASRVVQSLGAVNPIPSRRVADELFTELRELAGAR</sequence>
<proteinExistence type="inferred from homology"/>
<evidence type="ECO:0000313" key="6">
    <source>
        <dbReference type="EMBL" id="RZU32206.1"/>
    </source>
</evidence>
<dbReference type="InterPro" id="IPR050306">
    <property type="entry name" value="PfkB_Carbo_kinase"/>
</dbReference>
<dbReference type="PRINTS" id="PR00990">
    <property type="entry name" value="RIBOKINASE"/>
</dbReference>
<dbReference type="InterPro" id="IPR002139">
    <property type="entry name" value="Ribo/fructo_kinase"/>
</dbReference>
<comment type="similarity">
    <text evidence="1 4">Belongs to the carbohydrate kinase PfkB family.</text>
</comment>
<name>A0A4V2G288_9ACTN</name>
<dbReference type="RefSeq" id="WP_104529448.1">
    <property type="nucleotide sequence ID" value="NZ_POQT01000027.1"/>
</dbReference>
<dbReference type="GO" id="GO:0008865">
    <property type="term" value="F:fructokinase activity"/>
    <property type="evidence" value="ECO:0007669"/>
    <property type="project" value="UniProtKB-ARBA"/>
</dbReference>
<dbReference type="EMBL" id="SHKV01000001">
    <property type="protein sequence ID" value="RZU32206.1"/>
    <property type="molecule type" value="Genomic_DNA"/>
</dbReference>
<dbReference type="GO" id="GO:0008673">
    <property type="term" value="F:2-dehydro-3-deoxygluconokinase activity"/>
    <property type="evidence" value="ECO:0007669"/>
    <property type="project" value="TreeGrafter"/>
</dbReference>
<evidence type="ECO:0000256" key="2">
    <source>
        <dbReference type="ARBA" id="ARBA00022679"/>
    </source>
</evidence>
<evidence type="ECO:0000313" key="7">
    <source>
        <dbReference type="Proteomes" id="UP000292507"/>
    </source>
</evidence>
<keyword evidence="2 4" id="KW-0808">Transferase</keyword>
<dbReference type="AlphaFoldDB" id="A0A4V2G288"/>